<dbReference type="AlphaFoldDB" id="A0A2Z2HTT0"/>
<feature type="compositionally biased region" description="Basic and acidic residues" evidence="1">
    <location>
        <begin position="112"/>
        <end position="123"/>
    </location>
</feature>
<dbReference type="Proteomes" id="UP000250088">
    <property type="component" value="Chromosome"/>
</dbReference>
<proteinExistence type="predicted"/>
<sequence length="217" mass="23622">MSKVTFRADDELVDALEELDVSKSEALREALRSYLERSPEAENPAPSPSTDGDADASSTSSLDDLVRERVDELVAARLDDHAFEATPGAYASDGRDVNVTISLEGSALEVTDGPRGRESERGQAGRVNVRQPRSQEDAVRRGRAEPDADVGARGSDTQCGQCGEMVDGDHVYCPNCGEKRTRRLFCDCGDELRSDWSFCPGCGRRTPAADVLERERP</sequence>
<evidence type="ECO:0000259" key="3">
    <source>
        <dbReference type="Pfam" id="PF24252"/>
    </source>
</evidence>
<evidence type="ECO:0000259" key="2">
    <source>
        <dbReference type="Pfam" id="PF01402"/>
    </source>
</evidence>
<accession>A0A2Z2HTT0</accession>
<dbReference type="OrthoDB" id="11143at2157"/>
<dbReference type="GeneID" id="32895111"/>
<feature type="domain" description="CdrL-like middle region" evidence="3">
    <location>
        <begin position="54"/>
        <end position="110"/>
    </location>
</feature>
<dbReference type="KEGG" id="naj:B1756_13505"/>
<dbReference type="InterPro" id="IPR056278">
    <property type="entry name" value="CdrL_M"/>
</dbReference>
<keyword evidence="5" id="KW-1185">Reference proteome</keyword>
<evidence type="ECO:0000313" key="5">
    <source>
        <dbReference type="Proteomes" id="UP000250088"/>
    </source>
</evidence>
<dbReference type="Pfam" id="PF24252">
    <property type="entry name" value="CdrL_M"/>
    <property type="match status" value="1"/>
</dbReference>
<feature type="domain" description="Ribbon-helix-helix protein CopG" evidence="2">
    <location>
        <begin position="4"/>
        <end position="37"/>
    </location>
</feature>
<organism evidence="4 5">
    <name type="scientific">Natrarchaeobaculum aegyptiacum</name>
    <dbReference type="NCBI Taxonomy" id="745377"/>
    <lineage>
        <taxon>Archaea</taxon>
        <taxon>Methanobacteriati</taxon>
        <taxon>Methanobacteriota</taxon>
        <taxon>Stenosarchaea group</taxon>
        <taxon>Halobacteria</taxon>
        <taxon>Halobacteriales</taxon>
        <taxon>Natrialbaceae</taxon>
        <taxon>Natrarchaeobaculum</taxon>
    </lineage>
</organism>
<reference evidence="5" key="1">
    <citation type="submission" date="2017-02" db="EMBL/GenBank/DDBJ databases">
        <title>Natronthermophilus aegyptiacus gen. nov.,sp. nov., an aerobic, extremely halophilic alkalithermophilic archaeon isolated from the athalassohaline Wadi An Natrun, Egypt.</title>
        <authorList>
            <person name="Zhao B."/>
        </authorList>
    </citation>
    <scope>NUCLEOTIDE SEQUENCE [LARGE SCALE GENOMIC DNA]</scope>
    <source>
        <strain evidence="5">JW/NM-HA 15</strain>
    </source>
</reference>
<evidence type="ECO:0000313" key="4">
    <source>
        <dbReference type="EMBL" id="ARS90641.1"/>
    </source>
</evidence>
<protein>
    <submittedName>
        <fullName evidence="4">Uncharacterized protein</fullName>
    </submittedName>
</protein>
<evidence type="ECO:0000256" key="1">
    <source>
        <dbReference type="SAM" id="MobiDB-lite"/>
    </source>
</evidence>
<feature type="region of interest" description="Disordered" evidence="1">
    <location>
        <begin position="109"/>
        <end position="158"/>
    </location>
</feature>
<dbReference type="Pfam" id="PF01402">
    <property type="entry name" value="RHH_1"/>
    <property type="match status" value="1"/>
</dbReference>
<feature type="compositionally biased region" description="Low complexity" evidence="1">
    <location>
        <begin position="41"/>
        <end position="63"/>
    </location>
</feature>
<feature type="region of interest" description="Disordered" evidence="1">
    <location>
        <begin position="33"/>
        <end position="66"/>
    </location>
</feature>
<name>A0A2Z2HTT0_9EURY</name>
<dbReference type="EMBL" id="CP019893">
    <property type="protein sequence ID" value="ARS90641.1"/>
    <property type="molecule type" value="Genomic_DNA"/>
</dbReference>
<dbReference type="InterPro" id="IPR002145">
    <property type="entry name" value="CopG"/>
</dbReference>
<dbReference type="CDD" id="cd21631">
    <property type="entry name" value="RHH_CopG_NikR-like"/>
    <property type="match status" value="1"/>
</dbReference>
<gene>
    <name evidence="4" type="ORF">B1756_13505</name>
</gene>
<dbReference type="RefSeq" id="WP_086889013.1">
    <property type="nucleotide sequence ID" value="NZ_CP019893.1"/>
</dbReference>
<dbReference type="GO" id="GO:0006355">
    <property type="term" value="P:regulation of DNA-templated transcription"/>
    <property type="evidence" value="ECO:0007669"/>
    <property type="project" value="InterPro"/>
</dbReference>
<feature type="compositionally biased region" description="Basic and acidic residues" evidence="1">
    <location>
        <begin position="133"/>
        <end position="146"/>
    </location>
</feature>